<accession>A0AAD1UCY9</accession>
<dbReference type="EMBL" id="CAMPGE010007658">
    <property type="protein sequence ID" value="CAI2366572.1"/>
    <property type="molecule type" value="Genomic_DNA"/>
</dbReference>
<dbReference type="Proteomes" id="UP001295684">
    <property type="component" value="Unassembled WGS sequence"/>
</dbReference>
<reference evidence="2" key="1">
    <citation type="submission" date="2023-07" db="EMBL/GenBank/DDBJ databases">
        <authorList>
            <consortium name="AG Swart"/>
            <person name="Singh M."/>
            <person name="Singh A."/>
            <person name="Seah K."/>
            <person name="Emmerich C."/>
        </authorList>
    </citation>
    <scope>NUCLEOTIDE SEQUENCE</scope>
    <source>
        <strain evidence="2">DP1</strain>
    </source>
</reference>
<feature type="coiled-coil region" evidence="1">
    <location>
        <begin position="255"/>
        <end position="282"/>
    </location>
</feature>
<dbReference type="AlphaFoldDB" id="A0AAD1UCY9"/>
<protein>
    <submittedName>
        <fullName evidence="2">Uncharacterized protein</fullName>
    </submittedName>
</protein>
<keyword evidence="1" id="KW-0175">Coiled coil</keyword>
<organism evidence="2 3">
    <name type="scientific">Euplotes crassus</name>
    <dbReference type="NCBI Taxonomy" id="5936"/>
    <lineage>
        <taxon>Eukaryota</taxon>
        <taxon>Sar</taxon>
        <taxon>Alveolata</taxon>
        <taxon>Ciliophora</taxon>
        <taxon>Intramacronucleata</taxon>
        <taxon>Spirotrichea</taxon>
        <taxon>Hypotrichia</taxon>
        <taxon>Euplotida</taxon>
        <taxon>Euplotidae</taxon>
        <taxon>Moneuplotes</taxon>
    </lineage>
</organism>
<comment type="caution">
    <text evidence="2">The sequence shown here is derived from an EMBL/GenBank/DDBJ whole genome shotgun (WGS) entry which is preliminary data.</text>
</comment>
<gene>
    <name evidence="2" type="ORF">ECRASSUSDP1_LOCUS7845</name>
</gene>
<evidence type="ECO:0000256" key="1">
    <source>
        <dbReference type="SAM" id="Coils"/>
    </source>
</evidence>
<proteinExistence type="predicted"/>
<name>A0AAD1UCY9_EUPCR</name>
<evidence type="ECO:0000313" key="2">
    <source>
        <dbReference type="EMBL" id="CAI2366572.1"/>
    </source>
</evidence>
<evidence type="ECO:0000313" key="3">
    <source>
        <dbReference type="Proteomes" id="UP001295684"/>
    </source>
</evidence>
<sequence>MDPSCPSTVEFVPDTEQGILTYLQNQLKLFKKEYIEHKLQKFRKSLATPEEKYKIRFKEDFIEIRKSVCDGLQKMLWDLHEKDNKKDYLLKCFQWYHKVRCSDPNFRAAKIIKKTQAICLKVGSREKTMEKYESRNSSARESKTTKFENFIKLKKTEIKARKRRVNVLIKLDTKTRTIPLPEPPKKSLQVLIKKNLLDPKKPKNKEESTKINAQSISESFLRKFLLEKARSVNPQQIKKKNPIILKTKKNHLKRQNELRKSILESKKRVEDIKRRNQVLERQKLHKLARSQLQSRAPSAFSLSAEEFEKKNKKFMSKMMGNTIKL</sequence>
<keyword evidence="3" id="KW-1185">Reference proteome</keyword>